<dbReference type="WBParaSite" id="ALUE_0000985301-mRNA-1">
    <property type="protein sequence ID" value="ALUE_0000985301-mRNA-1"/>
    <property type="gene ID" value="ALUE_0000985301"/>
</dbReference>
<sequence>MSAAWSYIPYHFGGTSSRPDLQRSQENVCTLGSSSVYGNRWPTGGYGGQSCAEHNPLRSSRSHESLLSYSTTSHMIDMGAADVRIHPVHPSVLDVPNCFKVANTYYACRTPMERNRWIENNNTASVELTAQSLLMSGYPFLCCHICAEHPPNPIDQDESIAA</sequence>
<accession>A0A0M3I0X9</accession>
<dbReference type="Pfam" id="PF25321">
    <property type="entry name" value="PH_RASGAP"/>
    <property type="match status" value="1"/>
</dbReference>
<evidence type="ECO:0000259" key="1">
    <source>
        <dbReference type="Pfam" id="PF25321"/>
    </source>
</evidence>
<name>A0A0M3I0X9_ASCLU</name>
<keyword evidence="2" id="KW-1185">Reference proteome</keyword>
<evidence type="ECO:0000313" key="3">
    <source>
        <dbReference type="WBParaSite" id="ALUE_0000985301-mRNA-1"/>
    </source>
</evidence>
<dbReference type="AlphaFoldDB" id="A0A0M3I0X9"/>
<organism evidence="2 3">
    <name type="scientific">Ascaris lumbricoides</name>
    <name type="common">Giant roundworm</name>
    <dbReference type="NCBI Taxonomy" id="6252"/>
    <lineage>
        <taxon>Eukaryota</taxon>
        <taxon>Metazoa</taxon>
        <taxon>Ecdysozoa</taxon>
        <taxon>Nematoda</taxon>
        <taxon>Chromadorea</taxon>
        <taxon>Rhabditida</taxon>
        <taxon>Spirurina</taxon>
        <taxon>Ascaridomorpha</taxon>
        <taxon>Ascaridoidea</taxon>
        <taxon>Ascarididae</taxon>
        <taxon>Ascaris</taxon>
    </lineage>
</organism>
<dbReference type="Proteomes" id="UP000036681">
    <property type="component" value="Unplaced"/>
</dbReference>
<evidence type="ECO:0000313" key="2">
    <source>
        <dbReference type="Proteomes" id="UP000036681"/>
    </source>
</evidence>
<feature type="domain" description="Ras/Rap GTPase-activating protein SynGAP-like PH" evidence="1">
    <location>
        <begin position="51"/>
        <end position="121"/>
    </location>
</feature>
<dbReference type="InterPro" id="IPR057606">
    <property type="entry name" value="SynGAP1-like_PH"/>
</dbReference>
<protein>
    <submittedName>
        <fullName evidence="3">DUF3719 domain-containing protein</fullName>
    </submittedName>
</protein>
<proteinExistence type="predicted"/>
<reference evidence="3" key="1">
    <citation type="submission" date="2017-02" db="UniProtKB">
        <authorList>
            <consortium name="WormBaseParasite"/>
        </authorList>
    </citation>
    <scope>IDENTIFICATION</scope>
</reference>